<reference evidence="1 2" key="1">
    <citation type="journal article" date="2014" name="Genome Biol. Evol.">
        <title>The secreted proteins of Achlya hypogyna and Thraustotheca clavata identify the ancestral oomycete secretome and reveal gene acquisitions by horizontal gene transfer.</title>
        <authorList>
            <person name="Misner I."/>
            <person name="Blouin N."/>
            <person name="Leonard G."/>
            <person name="Richards T.A."/>
            <person name="Lane C.E."/>
        </authorList>
    </citation>
    <scope>NUCLEOTIDE SEQUENCE [LARGE SCALE GENOMIC DNA]</scope>
    <source>
        <strain evidence="1 2">ATCC 48635</strain>
    </source>
</reference>
<name>A0A1V9YQU9_ACHHY</name>
<comment type="caution">
    <text evidence="1">The sequence shown here is derived from an EMBL/GenBank/DDBJ whole genome shotgun (WGS) entry which is preliminary data.</text>
</comment>
<proteinExistence type="predicted"/>
<dbReference type="Proteomes" id="UP000243579">
    <property type="component" value="Unassembled WGS sequence"/>
</dbReference>
<organism evidence="1 2">
    <name type="scientific">Achlya hypogyna</name>
    <name type="common">Oomycete</name>
    <name type="synonym">Protoachlya hypogyna</name>
    <dbReference type="NCBI Taxonomy" id="1202772"/>
    <lineage>
        <taxon>Eukaryota</taxon>
        <taxon>Sar</taxon>
        <taxon>Stramenopiles</taxon>
        <taxon>Oomycota</taxon>
        <taxon>Saprolegniomycetes</taxon>
        <taxon>Saprolegniales</taxon>
        <taxon>Achlyaceae</taxon>
        <taxon>Achlya</taxon>
    </lineage>
</organism>
<accession>A0A1V9YQU9</accession>
<sequence length="91" mass="10358">MDVVLCYEAHGIGLTAERYLVGLTGTRLKSKKKLIYTWASPKPRARIMAMAMSAKTRYQKNYRPLGLTTALPASCEEQLYCWISELPQVYL</sequence>
<dbReference type="EMBL" id="JNBR01001406">
    <property type="protein sequence ID" value="OQR88159.1"/>
    <property type="molecule type" value="Genomic_DNA"/>
</dbReference>
<protein>
    <submittedName>
        <fullName evidence="1">Uncharacterized protein</fullName>
    </submittedName>
</protein>
<gene>
    <name evidence="1" type="ORF">ACHHYP_07293</name>
</gene>
<dbReference type="AlphaFoldDB" id="A0A1V9YQU9"/>
<keyword evidence="2" id="KW-1185">Reference proteome</keyword>
<evidence type="ECO:0000313" key="1">
    <source>
        <dbReference type="EMBL" id="OQR88159.1"/>
    </source>
</evidence>
<evidence type="ECO:0000313" key="2">
    <source>
        <dbReference type="Proteomes" id="UP000243579"/>
    </source>
</evidence>